<protein>
    <submittedName>
        <fullName evidence="1">Uncharacterized protein</fullName>
    </submittedName>
</protein>
<dbReference type="GeneID" id="54279504"/>
<evidence type="ECO:0000313" key="1">
    <source>
        <dbReference type="EMBL" id="KAF2014966.1"/>
    </source>
</evidence>
<dbReference type="AlphaFoldDB" id="A0A6A5XPX9"/>
<dbReference type="EMBL" id="ML978070">
    <property type="protein sequence ID" value="KAF2014966.1"/>
    <property type="molecule type" value="Genomic_DNA"/>
</dbReference>
<keyword evidence="2" id="KW-1185">Reference proteome</keyword>
<accession>A0A6A5XPX9</accession>
<reference evidence="1" key="1">
    <citation type="journal article" date="2020" name="Stud. Mycol.">
        <title>101 Dothideomycetes genomes: a test case for predicting lifestyles and emergence of pathogens.</title>
        <authorList>
            <person name="Haridas S."/>
            <person name="Albert R."/>
            <person name="Binder M."/>
            <person name="Bloem J."/>
            <person name="Labutti K."/>
            <person name="Salamov A."/>
            <person name="Andreopoulos B."/>
            <person name="Baker S."/>
            <person name="Barry K."/>
            <person name="Bills G."/>
            <person name="Bluhm B."/>
            <person name="Cannon C."/>
            <person name="Castanera R."/>
            <person name="Culley D."/>
            <person name="Daum C."/>
            <person name="Ezra D."/>
            <person name="Gonzalez J."/>
            <person name="Henrissat B."/>
            <person name="Kuo A."/>
            <person name="Liang C."/>
            <person name="Lipzen A."/>
            <person name="Lutzoni F."/>
            <person name="Magnuson J."/>
            <person name="Mondo S."/>
            <person name="Nolan M."/>
            <person name="Ohm R."/>
            <person name="Pangilinan J."/>
            <person name="Park H.-J."/>
            <person name="Ramirez L."/>
            <person name="Alfaro M."/>
            <person name="Sun H."/>
            <person name="Tritt A."/>
            <person name="Yoshinaga Y."/>
            <person name="Zwiers L.-H."/>
            <person name="Turgeon B."/>
            <person name="Goodwin S."/>
            <person name="Spatafora J."/>
            <person name="Crous P."/>
            <person name="Grigoriev I."/>
        </authorList>
    </citation>
    <scope>NUCLEOTIDE SEQUENCE</scope>
    <source>
        <strain evidence="1">CBS 175.79</strain>
    </source>
</reference>
<dbReference type="RefSeq" id="XP_033383305.1">
    <property type="nucleotide sequence ID" value="XM_033522107.1"/>
</dbReference>
<dbReference type="Proteomes" id="UP000799778">
    <property type="component" value="Unassembled WGS sequence"/>
</dbReference>
<name>A0A6A5XPX9_9PLEO</name>
<sequence>MRRRWAKSRPEPPFSFRSQWIAGVRPHTSPCAQPRTCSRDWSCFTIRLLWEMLRGWRLAPSRAMLVLAFTNGSGASLETTPPSHEIACQNSFRSFVPRANN</sequence>
<evidence type="ECO:0000313" key="2">
    <source>
        <dbReference type="Proteomes" id="UP000799778"/>
    </source>
</evidence>
<gene>
    <name evidence="1" type="ORF">BU24DRAFT_225849</name>
</gene>
<organism evidence="1 2">
    <name type="scientific">Aaosphaeria arxii CBS 175.79</name>
    <dbReference type="NCBI Taxonomy" id="1450172"/>
    <lineage>
        <taxon>Eukaryota</taxon>
        <taxon>Fungi</taxon>
        <taxon>Dikarya</taxon>
        <taxon>Ascomycota</taxon>
        <taxon>Pezizomycotina</taxon>
        <taxon>Dothideomycetes</taxon>
        <taxon>Pleosporomycetidae</taxon>
        <taxon>Pleosporales</taxon>
        <taxon>Pleosporales incertae sedis</taxon>
        <taxon>Aaosphaeria</taxon>
    </lineage>
</organism>
<proteinExistence type="predicted"/>